<proteinExistence type="predicted"/>
<reference evidence="2" key="2">
    <citation type="submission" date="2020-09" db="EMBL/GenBank/DDBJ databases">
        <authorList>
            <person name="Sun Q."/>
            <person name="Kim S."/>
        </authorList>
    </citation>
    <scope>NUCLEOTIDE SEQUENCE</scope>
    <source>
        <strain evidence="2">KCTC 32437</strain>
    </source>
</reference>
<sequence>MNAWRLLVAVLGWTLFTAGVQAERLVSQLSDDLIEITSSYDGERITFFGNIEPDAGSEQPYVTGPYNVVIAVTGPSTDRAARRMSRQFGIWLNTEQVTYEDFPSFFKVLSSDALLDVTSATTLAVEGILPEAQPDISDEAGWWKSSIFGTELVRLMTERGFFELNEQGVQFLSNTAYTAEMSLSSDAVPGVYLAQTYVFKDGEIVARRAESFSVRKTGFERYLATSASNQPLFYGIACVVLAVFTGWLGGVIFKR</sequence>
<dbReference type="EMBL" id="BMZE01000003">
    <property type="protein sequence ID" value="GHA31355.1"/>
    <property type="molecule type" value="Genomic_DNA"/>
</dbReference>
<reference evidence="2" key="1">
    <citation type="journal article" date="2014" name="Int. J. Syst. Evol. Microbiol.">
        <title>Complete genome sequence of Corynebacterium casei LMG S-19264T (=DSM 44701T), isolated from a smear-ripened cheese.</title>
        <authorList>
            <consortium name="US DOE Joint Genome Institute (JGI-PGF)"/>
            <person name="Walter F."/>
            <person name="Albersmeier A."/>
            <person name="Kalinowski J."/>
            <person name="Ruckert C."/>
        </authorList>
    </citation>
    <scope>NUCLEOTIDE SEQUENCE</scope>
    <source>
        <strain evidence="2">KCTC 32437</strain>
    </source>
</reference>
<dbReference type="RefSeq" id="WP_189426459.1">
    <property type="nucleotide sequence ID" value="NZ_BMZE01000003.1"/>
</dbReference>
<keyword evidence="1" id="KW-0472">Membrane</keyword>
<name>A0A918SC44_9HYPH</name>
<dbReference type="Pfam" id="PF09608">
    <property type="entry name" value="Alph_Pro_TM"/>
    <property type="match status" value="1"/>
</dbReference>
<organism evidence="2 3">
    <name type="scientific">Devosia pacifica</name>
    <dbReference type="NCBI Taxonomy" id="1335967"/>
    <lineage>
        <taxon>Bacteria</taxon>
        <taxon>Pseudomonadati</taxon>
        <taxon>Pseudomonadota</taxon>
        <taxon>Alphaproteobacteria</taxon>
        <taxon>Hyphomicrobiales</taxon>
        <taxon>Devosiaceae</taxon>
        <taxon>Devosia</taxon>
    </lineage>
</organism>
<dbReference type="Proteomes" id="UP000646579">
    <property type="component" value="Unassembled WGS sequence"/>
</dbReference>
<dbReference type="InterPro" id="IPR019088">
    <property type="entry name" value="CHP02186-rel_TM"/>
</dbReference>
<accession>A0A918SC44</accession>
<evidence type="ECO:0000256" key="1">
    <source>
        <dbReference type="SAM" id="Phobius"/>
    </source>
</evidence>
<comment type="caution">
    <text evidence="2">The sequence shown here is derived from an EMBL/GenBank/DDBJ whole genome shotgun (WGS) entry which is preliminary data.</text>
</comment>
<keyword evidence="1" id="KW-0812">Transmembrane</keyword>
<keyword evidence="1" id="KW-1133">Transmembrane helix</keyword>
<evidence type="ECO:0000313" key="2">
    <source>
        <dbReference type="EMBL" id="GHA31355.1"/>
    </source>
</evidence>
<dbReference type="AlphaFoldDB" id="A0A918SC44"/>
<evidence type="ECO:0000313" key="3">
    <source>
        <dbReference type="Proteomes" id="UP000646579"/>
    </source>
</evidence>
<protein>
    <submittedName>
        <fullName evidence="2">Membrane protein</fullName>
    </submittedName>
</protein>
<keyword evidence="3" id="KW-1185">Reference proteome</keyword>
<feature type="transmembrane region" description="Helical" evidence="1">
    <location>
        <begin position="232"/>
        <end position="253"/>
    </location>
</feature>
<gene>
    <name evidence="2" type="ORF">GCM10007989_29210</name>
</gene>